<name>A0A3E2H902_SCYLI</name>
<reference evidence="3 4" key="1">
    <citation type="submission" date="2018-05" db="EMBL/GenBank/DDBJ databases">
        <title>Draft genome sequence of Scytalidium lignicola DSM 105466, a ubiquitous saprotrophic fungus.</title>
        <authorList>
            <person name="Buettner E."/>
            <person name="Gebauer A.M."/>
            <person name="Hofrichter M."/>
            <person name="Liers C."/>
            <person name="Kellner H."/>
        </authorList>
    </citation>
    <scope>NUCLEOTIDE SEQUENCE [LARGE SCALE GENOMIC DNA]</scope>
    <source>
        <strain evidence="3 4">DSM 105466</strain>
    </source>
</reference>
<dbReference type="OrthoDB" id="5086080at2759"/>
<feature type="compositionally biased region" description="Low complexity" evidence="1">
    <location>
        <begin position="58"/>
        <end position="70"/>
    </location>
</feature>
<dbReference type="AlphaFoldDB" id="A0A3E2H902"/>
<accession>A0A3E2H902</accession>
<feature type="compositionally biased region" description="Basic and acidic residues" evidence="1">
    <location>
        <begin position="80"/>
        <end position="92"/>
    </location>
</feature>
<sequence length="865" mass="97774">MTSRWYFKDLTASNPAIASPHPTSPSQLTNNNSNKTTAAASPEDISKRPTTNKHSHSKPSVSSSTLPESVSARDRKRALDRKAQRASREKTRARIAHLENLVKTLSEGHNDASTVRELLAEIDQLNAEGERLKKVIKDIRGVVDEFEESLGPRRSFSDRVRHSFRSSNYDNNNNEKLTERIDGATSKKENDDSCPMETDHAWIGDEDQSPAEEMDTSTSEPRTMFNVEYMPAEQWARYIIGDSLGAQIPQQENNRFLQQPPQSHTGGAPLRYTDLVTAPFRRIYGQIFAEPPPVRKAAAEAASAGSIIKFVKDGWEGLSAAEKSNPLLKIMKEVDENLFWDLDPVIKVANLYKSHVLLKYYFNKVNKYLEQVPEWQRPVYSQNTKPHPVLIDFFPWPEFRDYLMTYHNYYSSCSELSIAYRQHLKFRWPFSFSEAYTYDPVTREYALSPLFEQYFRDPRNWGMQRRFFELFPVFKGKMSVYEEDDLQDYANAFLGEEIGEGERERSGLDLDGRDTSFEEILITGATGYIGGSVLSTLLSSSRGYTSSHSISALVRDEDKAKVLIEKGVKPILFKSLDESEVLKKAASEHDVVIHTASGFHTESARSLILGLAERKKQTRNEVYYIHTSGTSNLGDQPITGAYIETCVFTDKENTYAYLKERESKQVYAQRTTDIVVVETGLATGVKTHIIMSPTIYGPGRGLFNRLSIQIPTVIRASIRDGVTGVIGEGKEQWDYVHIDDLIPLYELILSKIISGNESEIPFGERGIIFSATGVFSWRELSQGVADALFKLGVIKTSELKSLTLEQAQESWTKGPLLATELGFASRSRTEAVVGRELGWKPVKTHEDFKKTFEVDARIVLEEGKK</sequence>
<feature type="non-terminal residue" evidence="3">
    <location>
        <position position="865"/>
    </location>
</feature>
<dbReference type="InterPro" id="IPR021833">
    <property type="entry name" value="DUF3425"/>
</dbReference>
<protein>
    <recommendedName>
        <fullName evidence="2">NAD-dependent epimerase/dehydratase domain-containing protein</fullName>
    </recommendedName>
</protein>
<feature type="compositionally biased region" description="Acidic residues" evidence="1">
    <location>
        <begin position="204"/>
        <end position="215"/>
    </location>
</feature>
<feature type="region of interest" description="Disordered" evidence="1">
    <location>
        <begin position="164"/>
        <end position="220"/>
    </location>
</feature>
<feature type="non-terminal residue" evidence="3">
    <location>
        <position position="1"/>
    </location>
</feature>
<dbReference type="GO" id="GO:0005737">
    <property type="term" value="C:cytoplasm"/>
    <property type="evidence" value="ECO:0007669"/>
    <property type="project" value="TreeGrafter"/>
</dbReference>
<organism evidence="3 4">
    <name type="scientific">Scytalidium lignicola</name>
    <name type="common">Hyphomycete</name>
    <dbReference type="NCBI Taxonomy" id="5539"/>
    <lineage>
        <taxon>Eukaryota</taxon>
        <taxon>Fungi</taxon>
        <taxon>Dikarya</taxon>
        <taxon>Ascomycota</taxon>
        <taxon>Pezizomycotina</taxon>
        <taxon>Leotiomycetes</taxon>
        <taxon>Leotiomycetes incertae sedis</taxon>
        <taxon>Scytalidium</taxon>
    </lineage>
</organism>
<dbReference type="EMBL" id="NCSJ02000116">
    <property type="protein sequence ID" value="RFU29850.1"/>
    <property type="molecule type" value="Genomic_DNA"/>
</dbReference>
<dbReference type="InterPro" id="IPR036291">
    <property type="entry name" value="NAD(P)-bd_dom_sf"/>
</dbReference>
<evidence type="ECO:0000256" key="1">
    <source>
        <dbReference type="SAM" id="MobiDB-lite"/>
    </source>
</evidence>
<dbReference type="Pfam" id="PF01370">
    <property type="entry name" value="Epimerase"/>
    <property type="match status" value="1"/>
</dbReference>
<keyword evidence="4" id="KW-1185">Reference proteome</keyword>
<dbReference type="Gene3D" id="1.20.5.170">
    <property type="match status" value="1"/>
</dbReference>
<dbReference type="PANTHER" id="PTHR48079">
    <property type="entry name" value="PROTEIN YEEZ"/>
    <property type="match status" value="1"/>
</dbReference>
<comment type="caution">
    <text evidence="3">The sequence shown here is derived from an EMBL/GenBank/DDBJ whole genome shotgun (WGS) entry which is preliminary data.</text>
</comment>
<dbReference type="Proteomes" id="UP000258309">
    <property type="component" value="Unassembled WGS sequence"/>
</dbReference>
<evidence type="ECO:0000259" key="2">
    <source>
        <dbReference type="Pfam" id="PF01370"/>
    </source>
</evidence>
<dbReference type="Gene3D" id="3.40.50.720">
    <property type="entry name" value="NAD(P)-binding Rossmann-like Domain"/>
    <property type="match status" value="1"/>
</dbReference>
<dbReference type="Pfam" id="PF11905">
    <property type="entry name" value="DUF3425"/>
    <property type="match status" value="1"/>
</dbReference>
<dbReference type="InterPro" id="IPR051783">
    <property type="entry name" value="NAD(P)-dependent_oxidoreduct"/>
</dbReference>
<dbReference type="GO" id="GO:0004029">
    <property type="term" value="F:aldehyde dehydrogenase (NAD+) activity"/>
    <property type="evidence" value="ECO:0007669"/>
    <property type="project" value="TreeGrafter"/>
</dbReference>
<feature type="region of interest" description="Disordered" evidence="1">
    <location>
        <begin position="10"/>
        <end position="92"/>
    </location>
</feature>
<dbReference type="CDD" id="cd14688">
    <property type="entry name" value="bZIP_YAP"/>
    <property type="match status" value="1"/>
</dbReference>
<proteinExistence type="predicted"/>
<feature type="compositionally biased region" description="Polar residues" evidence="1">
    <location>
        <begin position="165"/>
        <end position="175"/>
    </location>
</feature>
<feature type="compositionally biased region" description="Low complexity" evidence="1">
    <location>
        <begin position="29"/>
        <end position="41"/>
    </location>
</feature>
<feature type="domain" description="NAD-dependent epimerase/dehydratase" evidence="2">
    <location>
        <begin position="520"/>
        <end position="755"/>
    </location>
</feature>
<evidence type="ECO:0000313" key="4">
    <source>
        <dbReference type="Proteomes" id="UP000258309"/>
    </source>
</evidence>
<dbReference type="InterPro" id="IPR001509">
    <property type="entry name" value="Epimerase_deHydtase"/>
</dbReference>
<dbReference type="PANTHER" id="PTHR48079:SF6">
    <property type="entry name" value="NAD(P)-BINDING DOMAIN-CONTAINING PROTEIN-RELATED"/>
    <property type="match status" value="1"/>
</dbReference>
<feature type="compositionally biased region" description="Basic and acidic residues" evidence="1">
    <location>
        <begin position="176"/>
        <end position="203"/>
    </location>
</feature>
<dbReference type="STRING" id="5539.A0A3E2H902"/>
<dbReference type="SUPFAM" id="SSF51735">
    <property type="entry name" value="NAD(P)-binding Rossmann-fold domains"/>
    <property type="match status" value="1"/>
</dbReference>
<evidence type="ECO:0000313" key="3">
    <source>
        <dbReference type="EMBL" id="RFU29850.1"/>
    </source>
</evidence>
<gene>
    <name evidence="3" type="ORF">B7463_g6514</name>
</gene>